<dbReference type="InterPro" id="IPR057734">
    <property type="entry name" value="UBE2O-like_SH3-C"/>
</dbReference>
<dbReference type="Pfam" id="PF23043">
    <property type="entry name" value="SH3-B_UBE2O"/>
    <property type="match status" value="1"/>
</dbReference>
<sequence length="317" mass="35294">MKADPLHLKPIGKNILEDGHFPYYPGQRVKATSSSVFKNSRWLSGLWKANRLEDSHDSAKDEPESTEVSDESDAEVAATVESTRNTKLIGNDSEVPRARMVKYQIIMSQLKDYAIVQCQLQRKVPMKLGLFIDGTINRAWIPCLIPIDSPGDHEFVAEQYVVEKAADSDEAVETRRVGVVKSVNAKDRTACVRWLKPVARAEDPREFDKEETVSVYELEGHPDYDYYLSWVGNITGLKDGDIEVTWADGMISTVGPQAIYVVGRDDDESIAAGSDASDDAASWETVEDDMDTVEDDMDNADEACCASVKFLCLDPLF</sequence>
<accession>A0AAW2S3B4</accession>
<feature type="domain" description="UBE2O-like SH3-C" evidence="3">
    <location>
        <begin position="228"/>
        <end position="268"/>
    </location>
</feature>
<feature type="region of interest" description="Disordered" evidence="1">
    <location>
        <begin position="53"/>
        <end position="74"/>
    </location>
</feature>
<organism evidence="5">
    <name type="scientific">Sesamum radiatum</name>
    <name type="common">Black benniseed</name>
    <dbReference type="NCBI Taxonomy" id="300843"/>
    <lineage>
        <taxon>Eukaryota</taxon>
        <taxon>Viridiplantae</taxon>
        <taxon>Streptophyta</taxon>
        <taxon>Embryophyta</taxon>
        <taxon>Tracheophyta</taxon>
        <taxon>Spermatophyta</taxon>
        <taxon>Magnoliopsida</taxon>
        <taxon>eudicotyledons</taxon>
        <taxon>Gunneridae</taxon>
        <taxon>Pentapetalae</taxon>
        <taxon>asterids</taxon>
        <taxon>lamiids</taxon>
        <taxon>Lamiales</taxon>
        <taxon>Pedaliaceae</taxon>
        <taxon>Sesamum</taxon>
    </lineage>
</organism>
<evidence type="ECO:0000256" key="1">
    <source>
        <dbReference type="SAM" id="MobiDB-lite"/>
    </source>
</evidence>
<dbReference type="InterPro" id="IPR057735">
    <property type="entry name" value="UBE2O-like_tSH3-B"/>
</dbReference>
<evidence type="ECO:0000259" key="3">
    <source>
        <dbReference type="Pfam" id="PF23044"/>
    </source>
</evidence>
<feature type="compositionally biased region" description="Basic and acidic residues" evidence="1">
    <location>
        <begin position="53"/>
        <end position="63"/>
    </location>
</feature>
<dbReference type="Pfam" id="PF23046">
    <property type="entry name" value="tSH3-B_UBE2O"/>
    <property type="match status" value="1"/>
</dbReference>
<dbReference type="Pfam" id="PF23044">
    <property type="entry name" value="SH3-C_UBE2O"/>
    <property type="match status" value="1"/>
</dbReference>
<protein>
    <submittedName>
        <fullName evidence="5">Ubiquitin-conjugating enzyme E2 23</fullName>
    </submittedName>
</protein>
<evidence type="ECO:0000259" key="4">
    <source>
        <dbReference type="Pfam" id="PF23046"/>
    </source>
</evidence>
<name>A0AAW2S3B4_SESRA</name>
<evidence type="ECO:0000313" key="5">
    <source>
        <dbReference type="EMBL" id="KAL0386858.1"/>
    </source>
</evidence>
<feature type="compositionally biased region" description="Acidic residues" evidence="1">
    <location>
        <begin position="64"/>
        <end position="74"/>
    </location>
</feature>
<reference evidence="5" key="1">
    <citation type="submission" date="2020-06" db="EMBL/GenBank/DDBJ databases">
        <authorList>
            <person name="Li T."/>
            <person name="Hu X."/>
            <person name="Zhang T."/>
            <person name="Song X."/>
            <person name="Zhang H."/>
            <person name="Dai N."/>
            <person name="Sheng W."/>
            <person name="Hou X."/>
            <person name="Wei L."/>
        </authorList>
    </citation>
    <scope>NUCLEOTIDE SEQUENCE</scope>
    <source>
        <strain evidence="5">G02</strain>
        <tissue evidence="5">Leaf</tissue>
    </source>
</reference>
<reference evidence="5" key="2">
    <citation type="journal article" date="2024" name="Plant">
        <title>Genomic evolution and insights into agronomic trait innovations of Sesamum species.</title>
        <authorList>
            <person name="Miao H."/>
            <person name="Wang L."/>
            <person name="Qu L."/>
            <person name="Liu H."/>
            <person name="Sun Y."/>
            <person name="Le M."/>
            <person name="Wang Q."/>
            <person name="Wei S."/>
            <person name="Zheng Y."/>
            <person name="Lin W."/>
            <person name="Duan Y."/>
            <person name="Cao H."/>
            <person name="Xiong S."/>
            <person name="Wang X."/>
            <person name="Wei L."/>
            <person name="Li C."/>
            <person name="Ma Q."/>
            <person name="Ju M."/>
            <person name="Zhao R."/>
            <person name="Li G."/>
            <person name="Mu C."/>
            <person name="Tian Q."/>
            <person name="Mei H."/>
            <person name="Zhang T."/>
            <person name="Gao T."/>
            <person name="Zhang H."/>
        </authorList>
    </citation>
    <scope>NUCLEOTIDE SEQUENCE</scope>
    <source>
        <strain evidence="5">G02</strain>
    </source>
</reference>
<evidence type="ECO:0000259" key="2">
    <source>
        <dbReference type="Pfam" id="PF23043"/>
    </source>
</evidence>
<feature type="domain" description="UBE2O-like tandem tSH3-B" evidence="4">
    <location>
        <begin position="3"/>
        <end position="52"/>
    </location>
</feature>
<dbReference type="AlphaFoldDB" id="A0AAW2S3B4"/>
<dbReference type="InterPro" id="IPR057733">
    <property type="entry name" value="UBE2O-like_SH3-B"/>
</dbReference>
<feature type="domain" description="UBE2O-like SH3-B" evidence="2">
    <location>
        <begin position="152"/>
        <end position="223"/>
    </location>
</feature>
<comment type="caution">
    <text evidence="5">The sequence shown here is derived from an EMBL/GenBank/DDBJ whole genome shotgun (WGS) entry which is preliminary data.</text>
</comment>
<gene>
    <name evidence="5" type="ORF">Sradi_2567600</name>
</gene>
<dbReference type="EMBL" id="JACGWJ010000011">
    <property type="protein sequence ID" value="KAL0386858.1"/>
    <property type="molecule type" value="Genomic_DNA"/>
</dbReference>
<proteinExistence type="predicted"/>